<proteinExistence type="predicted"/>
<gene>
    <name evidence="1" type="ORF">Fmac_017691</name>
</gene>
<evidence type="ECO:0000313" key="2">
    <source>
        <dbReference type="Proteomes" id="UP001603857"/>
    </source>
</evidence>
<sequence>MAWGFSRLCQRDLCFGHVIVGLISLAGNRDYQFRWPPSVTTSFHLFTPPHEKESTSAYNFAGLAAKHYSALIHQLVFKRPYFGKVVITHAWLGRAKCGWSYVVEPPHTGFRGLCRNLHGRFLFDFYGSLGFLSILSTEVHGLFHGLCLCWDKGF</sequence>
<organism evidence="1 2">
    <name type="scientific">Flemingia macrophylla</name>
    <dbReference type="NCBI Taxonomy" id="520843"/>
    <lineage>
        <taxon>Eukaryota</taxon>
        <taxon>Viridiplantae</taxon>
        <taxon>Streptophyta</taxon>
        <taxon>Embryophyta</taxon>
        <taxon>Tracheophyta</taxon>
        <taxon>Spermatophyta</taxon>
        <taxon>Magnoliopsida</taxon>
        <taxon>eudicotyledons</taxon>
        <taxon>Gunneridae</taxon>
        <taxon>Pentapetalae</taxon>
        <taxon>rosids</taxon>
        <taxon>fabids</taxon>
        <taxon>Fabales</taxon>
        <taxon>Fabaceae</taxon>
        <taxon>Papilionoideae</taxon>
        <taxon>50 kb inversion clade</taxon>
        <taxon>NPAAA clade</taxon>
        <taxon>indigoferoid/millettioid clade</taxon>
        <taxon>Phaseoleae</taxon>
        <taxon>Flemingia</taxon>
    </lineage>
</organism>
<keyword evidence="2" id="KW-1185">Reference proteome</keyword>
<evidence type="ECO:0000313" key="1">
    <source>
        <dbReference type="EMBL" id="KAL2330110.1"/>
    </source>
</evidence>
<dbReference type="EMBL" id="JBGMDY010000006">
    <property type="protein sequence ID" value="KAL2330110.1"/>
    <property type="molecule type" value="Genomic_DNA"/>
</dbReference>
<protein>
    <submittedName>
        <fullName evidence="1">Uncharacterized protein</fullName>
    </submittedName>
</protein>
<name>A0ABD1M4N9_9FABA</name>
<comment type="caution">
    <text evidence="1">The sequence shown here is derived from an EMBL/GenBank/DDBJ whole genome shotgun (WGS) entry which is preliminary data.</text>
</comment>
<dbReference type="Proteomes" id="UP001603857">
    <property type="component" value="Unassembled WGS sequence"/>
</dbReference>
<reference evidence="1 2" key="1">
    <citation type="submission" date="2024-08" db="EMBL/GenBank/DDBJ databases">
        <title>Insights into the chromosomal genome structure of Flemingia macrophylla.</title>
        <authorList>
            <person name="Ding Y."/>
            <person name="Zhao Y."/>
            <person name="Bi W."/>
            <person name="Wu M."/>
            <person name="Zhao G."/>
            <person name="Gong Y."/>
            <person name="Li W."/>
            <person name="Zhang P."/>
        </authorList>
    </citation>
    <scope>NUCLEOTIDE SEQUENCE [LARGE SCALE GENOMIC DNA]</scope>
    <source>
        <strain evidence="1">DYQJB</strain>
        <tissue evidence="1">Leaf</tissue>
    </source>
</reference>
<accession>A0ABD1M4N9</accession>
<dbReference type="AlphaFoldDB" id="A0ABD1M4N9"/>